<dbReference type="RefSeq" id="WP_148660406.1">
    <property type="nucleotide sequence ID" value="NZ_CP015438.1"/>
</dbReference>
<name>A0A160F5F9_9BACL</name>
<organism evidence="1 2">
    <name type="scientific">Anoxybacteroides amylolyticum</name>
    <dbReference type="NCBI Taxonomy" id="294699"/>
    <lineage>
        <taxon>Bacteria</taxon>
        <taxon>Bacillati</taxon>
        <taxon>Bacillota</taxon>
        <taxon>Bacilli</taxon>
        <taxon>Bacillales</taxon>
        <taxon>Anoxybacillaceae</taxon>
        <taxon>Anoxybacteroides</taxon>
    </lineage>
</organism>
<keyword evidence="2" id="KW-1185">Reference proteome</keyword>
<dbReference type="AlphaFoldDB" id="A0A160F5F9"/>
<reference evidence="1 2" key="1">
    <citation type="journal article" date="2006" name="Syst. Appl. Microbiol.">
        <title>Anoxybacillus amylolyticus sp. nov., a thermophilic amylase producing bacterium isolated from Mount Rittmann (Antarctica).</title>
        <authorList>
            <person name="Poli A."/>
            <person name="Esposito E."/>
            <person name="Lama L."/>
            <person name="Orlando P."/>
            <person name="Nicolaus G."/>
            <person name="de Appolonia F."/>
            <person name="Gambacorta A."/>
            <person name="Nicolaus B."/>
        </authorList>
    </citation>
    <scope>NUCLEOTIDE SEQUENCE [LARGE SCALE GENOMIC DNA]</scope>
    <source>
        <strain evidence="1 2">DSM 15939</strain>
    </source>
</reference>
<dbReference type="OrthoDB" id="9968053at2"/>
<evidence type="ECO:0000313" key="1">
    <source>
        <dbReference type="EMBL" id="ANB61759.1"/>
    </source>
</evidence>
<dbReference type="EMBL" id="CP015438">
    <property type="protein sequence ID" value="ANB61759.1"/>
    <property type="molecule type" value="Genomic_DNA"/>
</dbReference>
<dbReference type="PATRIC" id="fig|294699.3.peg.2893"/>
<gene>
    <name evidence="1" type="ORF">GFC30_2808</name>
</gene>
<accession>A0A160F5F9</accession>
<evidence type="ECO:0000313" key="2">
    <source>
        <dbReference type="Proteomes" id="UP000076865"/>
    </source>
</evidence>
<sequence length="93" mass="9621">MVEAGYSKGKTSASVKVMGASASVGVKTGGEAYLAKYEASTTIKIPFTNKKITISGEASIGFSAEVEFDVKKARFGVKYGNGVGLGVTFDISK</sequence>
<protein>
    <submittedName>
        <fullName evidence="1">Uncharacterized protein</fullName>
    </submittedName>
</protein>
<dbReference type="Proteomes" id="UP000076865">
    <property type="component" value="Chromosome"/>
</dbReference>
<dbReference type="KEGG" id="aamy:GFC30_2808"/>
<proteinExistence type="predicted"/>